<evidence type="ECO:0000256" key="4">
    <source>
        <dbReference type="ARBA" id="ARBA00022618"/>
    </source>
</evidence>
<dbReference type="GO" id="GO:0009252">
    <property type="term" value="P:peptidoglycan biosynthetic process"/>
    <property type="evidence" value="ECO:0007669"/>
    <property type="project" value="UniProtKB-UniRule"/>
</dbReference>
<comment type="similarity">
    <text evidence="10 12">Belongs to the EPSP synthase family. MurA subfamily.</text>
</comment>
<evidence type="ECO:0000313" key="14">
    <source>
        <dbReference type="EMBL" id="OGH68931.1"/>
    </source>
</evidence>
<dbReference type="GO" id="GO:0071555">
    <property type="term" value="P:cell wall organization"/>
    <property type="evidence" value="ECO:0007669"/>
    <property type="project" value="UniProtKB-KW"/>
</dbReference>
<comment type="subcellular location">
    <subcellularLocation>
        <location evidence="1 12">Cytoplasm</location>
    </subcellularLocation>
</comment>
<comment type="caution">
    <text evidence="14">The sequence shown here is derived from an EMBL/GenBank/DDBJ whole genome shotgun (WGS) entry which is preliminary data.</text>
</comment>
<dbReference type="GO" id="GO:0005737">
    <property type="term" value="C:cytoplasm"/>
    <property type="evidence" value="ECO:0007669"/>
    <property type="project" value="UniProtKB-SubCell"/>
</dbReference>
<dbReference type="PANTHER" id="PTHR43783:SF1">
    <property type="entry name" value="UDP-N-ACETYLGLUCOSAMINE 1-CARBOXYVINYLTRANSFERASE"/>
    <property type="match status" value="1"/>
</dbReference>
<evidence type="ECO:0000256" key="3">
    <source>
        <dbReference type="ARBA" id="ARBA00022490"/>
    </source>
</evidence>
<evidence type="ECO:0000313" key="15">
    <source>
        <dbReference type="Proteomes" id="UP000177953"/>
    </source>
</evidence>
<dbReference type="HAMAP" id="MF_00111">
    <property type="entry name" value="MurA"/>
    <property type="match status" value="1"/>
</dbReference>
<accession>A0A1F6MBB9</accession>
<dbReference type="PANTHER" id="PTHR43783">
    <property type="entry name" value="UDP-N-ACETYLGLUCOSAMINE 1-CARBOXYVINYLTRANSFERASE"/>
    <property type="match status" value="1"/>
</dbReference>
<sequence length="431" mass="46021">MPTNKFIIRGGKKLRGAIDVKGSKNAALPILAATLLTSGKCRISNIPRVSDVSGMLELMKEIGSEIKWVGEDSLEIENKNITLSKIKGDAVKKMRASILLVGPLLARFGKVENMQYPGGCSIGQRPIDVHLNAFKDLGAKIKNGKNSFSIYLDSKDVLSKDVVLEEFSVTATENILMYLSGIDKDVRIKIAAAEPHVQDLAKFLKKMGANISGEGTSTICVKGLSAPKGARHNVVSDYIEAGTFVLMGLSVGGDIIIKNAPIDDLDFVIKKLTAAGAKISLDRKNSTISVKSAYPGSGTKSRMAIAKIQTLPHPGIPTDLQSAFAVLATQAKGDTLIHEPMYEKRLEQLLELVKMGANVDLLDPHRAVIAGPVKLTGAEVAGNDLRGGAALVIAALSARGKSTISGVEYIERGYENLVERLRGIGADIEKI</sequence>
<organism evidence="14 15">
    <name type="scientific">Candidatus Magasanikbacteria bacterium RIFCSPHIGHO2_01_FULL_47_8</name>
    <dbReference type="NCBI Taxonomy" id="1798673"/>
    <lineage>
        <taxon>Bacteria</taxon>
        <taxon>Candidatus Magasanikiibacteriota</taxon>
    </lineage>
</organism>
<dbReference type="NCBIfam" id="NF006873">
    <property type="entry name" value="PRK09369.1"/>
    <property type="match status" value="1"/>
</dbReference>
<evidence type="ECO:0000256" key="5">
    <source>
        <dbReference type="ARBA" id="ARBA00022679"/>
    </source>
</evidence>
<keyword evidence="8 12" id="KW-0131">Cell cycle</keyword>
<feature type="binding site" evidence="12">
    <location>
        <position position="95"/>
    </location>
    <ligand>
        <name>UDP-N-acetyl-alpha-D-glucosamine</name>
        <dbReference type="ChEBI" id="CHEBI:57705"/>
    </ligand>
</feature>
<dbReference type="SUPFAM" id="SSF55205">
    <property type="entry name" value="EPT/RTPC-like"/>
    <property type="match status" value="1"/>
</dbReference>
<dbReference type="Pfam" id="PF00275">
    <property type="entry name" value="EPSP_synthase"/>
    <property type="match status" value="1"/>
</dbReference>
<feature type="domain" description="Enolpyruvate transferase" evidence="13">
    <location>
        <begin position="9"/>
        <end position="421"/>
    </location>
</feature>
<dbReference type="AlphaFoldDB" id="A0A1F6MBB9"/>
<evidence type="ECO:0000256" key="7">
    <source>
        <dbReference type="ARBA" id="ARBA00022984"/>
    </source>
</evidence>
<keyword evidence="3 12" id="KW-0963">Cytoplasm</keyword>
<keyword evidence="6 12" id="KW-0133">Cell shape</keyword>
<evidence type="ECO:0000256" key="11">
    <source>
        <dbReference type="ARBA" id="ARBA00047527"/>
    </source>
</evidence>
<comment type="caution">
    <text evidence="12">Lacks conserved residue(s) required for the propagation of feature annotation.</text>
</comment>
<keyword evidence="9 12" id="KW-0961">Cell wall biogenesis/degradation</keyword>
<keyword evidence="5 12" id="KW-0808">Transferase</keyword>
<evidence type="ECO:0000256" key="1">
    <source>
        <dbReference type="ARBA" id="ARBA00004496"/>
    </source>
</evidence>
<feature type="binding site" evidence="12">
    <location>
        <position position="341"/>
    </location>
    <ligand>
        <name>UDP-N-acetyl-alpha-D-glucosamine</name>
        <dbReference type="ChEBI" id="CHEBI:57705"/>
    </ligand>
</feature>
<comment type="function">
    <text evidence="12">Cell wall formation. Adds enolpyruvyl to UDP-N-acetylglucosamine.</text>
</comment>
<dbReference type="Proteomes" id="UP000177953">
    <property type="component" value="Unassembled WGS sequence"/>
</dbReference>
<dbReference type="EC" id="2.5.1.7" evidence="12"/>
<evidence type="ECO:0000256" key="9">
    <source>
        <dbReference type="ARBA" id="ARBA00023316"/>
    </source>
</evidence>
<dbReference type="NCBIfam" id="TIGR01072">
    <property type="entry name" value="murA"/>
    <property type="match status" value="1"/>
</dbReference>
<dbReference type="CDD" id="cd01555">
    <property type="entry name" value="UdpNAET"/>
    <property type="match status" value="1"/>
</dbReference>
<dbReference type="GO" id="GO:0019277">
    <property type="term" value="P:UDP-N-acetylgalactosamine biosynthetic process"/>
    <property type="evidence" value="ECO:0007669"/>
    <property type="project" value="InterPro"/>
</dbReference>
<keyword evidence="12" id="KW-0670">Pyruvate</keyword>
<evidence type="ECO:0000256" key="12">
    <source>
        <dbReference type="HAMAP-Rule" id="MF_00111"/>
    </source>
</evidence>
<keyword evidence="7 12" id="KW-0573">Peptidoglycan synthesis</keyword>
<feature type="binding site" evidence="12">
    <location>
        <position position="319"/>
    </location>
    <ligand>
        <name>UDP-N-acetyl-alpha-D-glucosamine</name>
        <dbReference type="ChEBI" id="CHEBI:57705"/>
    </ligand>
</feature>
<gene>
    <name evidence="12" type="primary">murA</name>
    <name evidence="14" type="ORF">A2754_01335</name>
</gene>
<evidence type="ECO:0000256" key="6">
    <source>
        <dbReference type="ARBA" id="ARBA00022960"/>
    </source>
</evidence>
<dbReference type="GO" id="GO:0051301">
    <property type="term" value="P:cell division"/>
    <property type="evidence" value="ECO:0007669"/>
    <property type="project" value="UniProtKB-KW"/>
</dbReference>
<evidence type="ECO:0000256" key="8">
    <source>
        <dbReference type="ARBA" id="ARBA00023306"/>
    </source>
</evidence>
<dbReference type="EMBL" id="MFPU01000074">
    <property type="protein sequence ID" value="OGH68931.1"/>
    <property type="molecule type" value="Genomic_DNA"/>
</dbReference>
<dbReference type="InterPro" id="IPR036968">
    <property type="entry name" value="Enolpyruvate_Tfrase_sf"/>
</dbReference>
<evidence type="ECO:0000256" key="10">
    <source>
        <dbReference type="ARBA" id="ARBA00038367"/>
    </source>
</evidence>
<dbReference type="Gene3D" id="3.65.10.10">
    <property type="entry name" value="Enolpyruvate transferase domain"/>
    <property type="match status" value="2"/>
</dbReference>
<comment type="pathway">
    <text evidence="2 12">Cell wall biogenesis; peptidoglycan biosynthesis.</text>
</comment>
<dbReference type="InterPro" id="IPR050068">
    <property type="entry name" value="MurA_subfamily"/>
</dbReference>
<proteinExistence type="inferred from homology"/>
<dbReference type="InterPro" id="IPR001986">
    <property type="entry name" value="Enolpyruvate_Tfrase_dom"/>
</dbReference>
<reference evidence="14 15" key="1">
    <citation type="journal article" date="2016" name="Nat. Commun.">
        <title>Thousands of microbial genomes shed light on interconnected biogeochemical processes in an aquifer system.</title>
        <authorList>
            <person name="Anantharaman K."/>
            <person name="Brown C.T."/>
            <person name="Hug L.A."/>
            <person name="Sharon I."/>
            <person name="Castelle C.J."/>
            <person name="Probst A.J."/>
            <person name="Thomas B.C."/>
            <person name="Singh A."/>
            <person name="Wilkins M.J."/>
            <person name="Karaoz U."/>
            <person name="Brodie E.L."/>
            <person name="Williams K.H."/>
            <person name="Hubbard S.S."/>
            <person name="Banfield J.F."/>
        </authorList>
    </citation>
    <scope>NUCLEOTIDE SEQUENCE [LARGE SCALE GENOMIC DNA]</scope>
</reference>
<feature type="active site" description="Proton donor" evidence="12">
    <location>
        <position position="120"/>
    </location>
</feature>
<dbReference type="GO" id="GO:0008360">
    <property type="term" value="P:regulation of cell shape"/>
    <property type="evidence" value="ECO:0007669"/>
    <property type="project" value="UniProtKB-KW"/>
</dbReference>
<dbReference type="UniPathway" id="UPA00219"/>
<feature type="modified residue" description="2-(S-cysteinyl)pyruvic acid O-phosphothioketal" evidence="12">
    <location>
        <position position="120"/>
    </location>
</feature>
<comment type="catalytic activity">
    <reaction evidence="11 12">
        <text>phosphoenolpyruvate + UDP-N-acetyl-alpha-D-glucosamine = UDP-N-acetyl-3-O-(1-carboxyvinyl)-alpha-D-glucosamine + phosphate</text>
        <dbReference type="Rhea" id="RHEA:18681"/>
        <dbReference type="ChEBI" id="CHEBI:43474"/>
        <dbReference type="ChEBI" id="CHEBI:57705"/>
        <dbReference type="ChEBI" id="CHEBI:58702"/>
        <dbReference type="ChEBI" id="CHEBI:68483"/>
        <dbReference type="EC" id="2.5.1.7"/>
    </reaction>
</comment>
<protein>
    <recommendedName>
        <fullName evidence="12">UDP-N-acetylglucosamine 1-carboxyvinyltransferase</fullName>
        <ecNumber evidence="12">2.5.1.7</ecNumber>
    </recommendedName>
    <alternativeName>
        <fullName evidence="12">Enoylpyruvate transferase</fullName>
    </alternativeName>
    <alternativeName>
        <fullName evidence="12">UDP-N-acetylglucosamine enolpyruvyl transferase</fullName>
        <shortName evidence="12">EPT</shortName>
    </alternativeName>
</protein>
<dbReference type="InterPro" id="IPR013792">
    <property type="entry name" value="RNA3'P_cycl/enolpyr_Trfase_a/b"/>
</dbReference>
<keyword evidence="4 12" id="KW-0132">Cell division</keyword>
<dbReference type="GO" id="GO:0008760">
    <property type="term" value="F:UDP-N-acetylglucosamine 1-carboxyvinyltransferase activity"/>
    <property type="evidence" value="ECO:0007669"/>
    <property type="project" value="UniProtKB-UniRule"/>
</dbReference>
<name>A0A1F6MBB9_9BACT</name>
<dbReference type="InterPro" id="IPR005750">
    <property type="entry name" value="UDP_GlcNAc_COvinyl_MurA"/>
</dbReference>
<evidence type="ECO:0000256" key="2">
    <source>
        <dbReference type="ARBA" id="ARBA00004752"/>
    </source>
</evidence>
<feature type="binding site" evidence="12">
    <location>
        <begin position="24"/>
        <end position="25"/>
    </location>
    <ligand>
        <name>phosphoenolpyruvate</name>
        <dbReference type="ChEBI" id="CHEBI:58702"/>
    </ligand>
</feature>
<evidence type="ECO:0000259" key="13">
    <source>
        <dbReference type="Pfam" id="PF00275"/>
    </source>
</evidence>